<evidence type="ECO:0000256" key="4">
    <source>
        <dbReference type="ARBA" id="ARBA00023242"/>
    </source>
</evidence>
<keyword evidence="7" id="KW-1185">Reference proteome</keyword>
<dbReference type="PANTHER" id="PTHR31719">
    <property type="entry name" value="NAC TRANSCRIPTION FACTOR 56"/>
    <property type="match status" value="1"/>
</dbReference>
<keyword evidence="3" id="KW-0804">Transcription</keyword>
<evidence type="ECO:0000313" key="6">
    <source>
        <dbReference type="EMBL" id="KAK1357007.1"/>
    </source>
</evidence>
<reference evidence="6" key="2">
    <citation type="submission" date="2023-05" db="EMBL/GenBank/DDBJ databases">
        <authorList>
            <person name="Schelkunov M.I."/>
        </authorList>
    </citation>
    <scope>NUCLEOTIDE SEQUENCE</scope>
    <source>
        <strain evidence="6">Hsosn_3</strain>
        <tissue evidence="6">Leaf</tissue>
    </source>
</reference>
<keyword evidence="4" id="KW-0539">Nucleus</keyword>
<protein>
    <submittedName>
        <fullName evidence="6">NAC domain-containing protein</fullName>
    </submittedName>
</protein>
<dbReference type="PANTHER" id="PTHR31719:SF43">
    <property type="entry name" value="NAC TRANSCRIPTION FACTOR 56"/>
    <property type="match status" value="1"/>
</dbReference>
<proteinExistence type="predicted"/>
<dbReference type="PROSITE" id="PS51005">
    <property type="entry name" value="NAC"/>
    <property type="match status" value="1"/>
</dbReference>
<dbReference type="Pfam" id="PF02365">
    <property type="entry name" value="NAM"/>
    <property type="match status" value="1"/>
</dbReference>
<evidence type="ECO:0000256" key="2">
    <source>
        <dbReference type="ARBA" id="ARBA00023125"/>
    </source>
</evidence>
<dbReference type="SUPFAM" id="SSF101941">
    <property type="entry name" value="NAC domain"/>
    <property type="match status" value="1"/>
</dbReference>
<dbReference type="GO" id="GO:0003677">
    <property type="term" value="F:DNA binding"/>
    <property type="evidence" value="ECO:0007669"/>
    <property type="project" value="UniProtKB-KW"/>
</dbReference>
<dbReference type="InterPro" id="IPR003441">
    <property type="entry name" value="NAC-dom"/>
</dbReference>
<name>A0AAD8GX92_9APIA</name>
<dbReference type="EMBL" id="JAUIZM010000011">
    <property type="protein sequence ID" value="KAK1357007.1"/>
    <property type="molecule type" value="Genomic_DNA"/>
</dbReference>
<dbReference type="InterPro" id="IPR036093">
    <property type="entry name" value="NAC_dom_sf"/>
</dbReference>
<sequence>MEQESGQSSCLYQINPGFHFQPTALEVIVHYLQTKILKLPYYTGLINEHVDLYRNVTPDQLKGSAIIHRDEFMYFFTQVTRKYLNGKKYSRIVVDDQGNSLGYWKASQKGTEIKGVNGVPIGVETHLVYYNIKKRKTSWLMVEYKLVDNPYDKTNTEWTICKIYEGGRTNHEGDADTW</sequence>
<feature type="domain" description="NAC" evidence="5">
    <location>
        <begin position="14"/>
        <end position="166"/>
    </location>
</feature>
<evidence type="ECO:0000259" key="5">
    <source>
        <dbReference type="PROSITE" id="PS51005"/>
    </source>
</evidence>
<organism evidence="6 7">
    <name type="scientific">Heracleum sosnowskyi</name>
    <dbReference type="NCBI Taxonomy" id="360622"/>
    <lineage>
        <taxon>Eukaryota</taxon>
        <taxon>Viridiplantae</taxon>
        <taxon>Streptophyta</taxon>
        <taxon>Embryophyta</taxon>
        <taxon>Tracheophyta</taxon>
        <taxon>Spermatophyta</taxon>
        <taxon>Magnoliopsida</taxon>
        <taxon>eudicotyledons</taxon>
        <taxon>Gunneridae</taxon>
        <taxon>Pentapetalae</taxon>
        <taxon>asterids</taxon>
        <taxon>campanulids</taxon>
        <taxon>Apiales</taxon>
        <taxon>Apiaceae</taxon>
        <taxon>Apioideae</taxon>
        <taxon>apioid superclade</taxon>
        <taxon>Tordylieae</taxon>
        <taxon>Tordyliinae</taxon>
        <taxon>Heracleum</taxon>
    </lineage>
</organism>
<gene>
    <name evidence="6" type="ORF">POM88_050263</name>
</gene>
<dbReference type="AlphaFoldDB" id="A0AAD8GX92"/>
<reference evidence="6" key="1">
    <citation type="submission" date="2023-02" db="EMBL/GenBank/DDBJ databases">
        <title>Genome of toxic invasive species Heracleum sosnowskyi carries increased number of genes despite the absence of recent whole-genome duplications.</title>
        <authorList>
            <person name="Schelkunov M."/>
            <person name="Shtratnikova V."/>
            <person name="Makarenko M."/>
            <person name="Klepikova A."/>
            <person name="Omelchenko D."/>
            <person name="Novikova G."/>
            <person name="Obukhova E."/>
            <person name="Bogdanov V."/>
            <person name="Penin A."/>
            <person name="Logacheva M."/>
        </authorList>
    </citation>
    <scope>NUCLEOTIDE SEQUENCE</scope>
    <source>
        <strain evidence="6">Hsosn_3</strain>
        <tissue evidence="6">Leaf</tissue>
    </source>
</reference>
<dbReference type="Proteomes" id="UP001237642">
    <property type="component" value="Unassembled WGS sequence"/>
</dbReference>
<accession>A0AAD8GX92</accession>
<dbReference type="Gene3D" id="2.170.150.80">
    <property type="entry name" value="NAC domain"/>
    <property type="match status" value="1"/>
</dbReference>
<keyword evidence="1" id="KW-0805">Transcription regulation</keyword>
<comment type="caution">
    <text evidence="6">The sequence shown here is derived from an EMBL/GenBank/DDBJ whole genome shotgun (WGS) entry which is preliminary data.</text>
</comment>
<evidence type="ECO:0000256" key="3">
    <source>
        <dbReference type="ARBA" id="ARBA00023163"/>
    </source>
</evidence>
<evidence type="ECO:0000313" key="7">
    <source>
        <dbReference type="Proteomes" id="UP001237642"/>
    </source>
</evidence>
<keyword evidence="2" id="KW-0238">DNA-binding</keyword>
<dbReference type="GO" id="GO:0006355">
    <property type="term" value="P:regulation of DNA-templated transcription"/>
    <property type="evidence" value="ECO:0007669"/>
    <property type="project" value="InterPro"/>
</dbReference>
<evidence type="ECO:0000256" key="1">
    <source>
        <dbReference type="ARBA" id="ARBA00023015"/>
    </source>
</evidence>